<feature type="transmembrane region" description="Helical" evidence="1">
    <location>
        <begin position="56"/>
        <end position="81"/>
    </location>
</feature>
<dbReference type="Gene3D" id="3.40.50.620">
    <property type="entry name" value="HUPs"/>
    <property type="match status" value="1"/>
</dbReference>
<organism evidence="3 4">
    <name type="scientific">Olsenella profusa F0195</name>
    <dbReference type="NCBI Taxonomy" id="1125712"/>
    <lineage>
        <taxon>Bacteria</taxon>
        <taxon>Bacillati</taxon>
        <taxon>Actinomycetota</taxon>
        <taxon>Coriobacteriia</taxon>
        <taxon>Coriobacteriales</taxon>
        <taxon>Atopobiaceae</taxon>
        <taxon>Olsenella</taxon>
    </lineage>
</organism>
<feature type="transmembrane region" description="Helical" evidence="1">
    <location>
        <begin position="6"/>
        <end position="23"/>
    </location>
</feature>
<dbReference type="InterPro" id="IPR051599">
    <property type="entry name" value="Cell_Envelope_Assoc"/>
</dbReference>
<feature type="transmembrane region" description="Helical" evidence="1">
    <location>
        <begin position="93"/>
        <end position="115"/>
    </location>
</feature>
<dbReference type="InterPro" id="IPR014729">
    <property type="entry name" value="Rossmann-like_a/b/a_fold"/>
</dbReference>
<dbReference type="eggNOG" id="COG1434">
    <property type="taxonomic scope" value="Bacteria"/>
</dbReference>
<dbReference type="PANTHER" id="PTHR30336:SF18">
    <property type="entry name" value="MEMBRANE PROTEIN"/>
    <property type="match status" value="1"/>
</dbReference>
<dbReference type="CDD" id="cd06259">
    <property type="entry name" value="YdcF-like"/>
    <property type="match status" value="1"/>
</dbReference>
<dbReference type="GO" id="GO:0005886">
    <property type="term" value="C:plasma membrane"/>
    <property type="evidence" value="ECO:0007669"/>
    <property type="project" value="TreeGrafter"/>
</dbReference>
<reference evidence="3 4" key="1">
    <citation type="submission" date="2013-08" db="EMBL/GenBank/DDBJ databases">
        <authorList>
            <person name="Durkin A.S."/>
            <person name="Haft D.R."/>
            <person name="McCorrison J."/>
            <person name="Torralba M."/>
            <person name="Gillis M."/>
            <person name="Haft D.H."/>
            <person name="Methe B."/>
            <person name="Sutton G."/>
            <person name="Nelson K.E."/>
        </authorList>
    </citation>
    <scope>NUCLEOTIDE SEQUENCE [LARGE SCALE GENOMIC DNA]</scope>
    <source>
        <strain evidence="3 4">F0195</strain>
    </source>
</reference>
<dbReference type="OrthoDB" id="9782395at2"/>
<dbReference type="Pfam" id="PF02698">
    <property type="entry name" value="DUF218"/>
    <property type="match status" value="1"/>
</dbReference>
<dbReference type="AlphaFoldDB" id="U2V1L1"/>
<feature type="transmembrane region" description="Helical" evidence="1">
    <location>
        <begin position="127"/>
        <end position="148"/>
    </location>
</feature>
<dbReference type="PANTHER" id="PTHR30336">
    <property type="entry name" value="INNER MEMBRANE PROTEIN, PROBABLE PERMEASE"/>
    <property type="match status" value="1"/>
</dbReference>
<feature type="domain" description="DUF218" evidence="2">
    <location>
        <begin position="159"/>
        <end position="304"/>
    </location>
</feature>
<dbReference type="STRING" id="1125712.HMPREF1316_1370"/>
<protein>
    <submittedName>
        <fullName evidence="3">Putative membrane protein</fullName>
    </submittedName>
</protein>
<dbReference type="GO" id="GO:0000270">
    <property type="term" value="P:peptidoglycan metabolic process"/>
    <property type="evidence" value="ECO:0007669"/>
    <property type="project" value="TreeGrafter"/>
</dbReference>
<evidence type="ECO:0000313" key="3">
    <source>
        <dbReference type="EMBL" id="ERL06586.1"/>
    </source>
</evidence>
<dbReference type="Proteomes" id="UP000016638">
    <property type="component" value="Unassembled WGS sequence"/>
</dbReference>
<proteinExistence type="predicted"/>
<dbReference type="EMBL" id="AWEZ01000064">
    <property type="protein sequence ID" value="ERL06586.1"/>
    <property type="molecule type" value="Genomic_DNA"/>
</dbReference>
<accession>U2V1L1</accession>
<feature type="transmembrane region" description="Helical" evidence="1">
    <location>
        <begin position="311"/>
        <end position="329"/>
    </location>
</feature>
<sequence length="330" mass="37068">MSTILFACLPALVFSVLFVRSYAREPRQFRNALYLLAAVICLLGAGIVLLRDQTWLLLVIFLLIFLFPLVAVVLLTINGVTVVRREGRSVTNALPFMLAAFILVLYVSFPILSGLGEPGWLVTLGELFVFEGLWFSFTLVALFLYSWLYRRLPKRRLYDYIVIHGAGLVGDRPSPLLAGRIDKAIELWHDQGGHGVIVVSGGQGPDEVVSEAQAMHGYLVRHGVPETAILDENRSTNTMENLRLSKELMDGRSSGRPYRCAVVTSDFHVFRCVEYARRLGIAADGVGSRTSRWYWPAAFIREFVAITREHYSPYVVIACLWALVTLMRLL</sequence>
<dbReference type="InterPro" id="IPR003848">
    <property type="entry name" value="DUF218"/>
</dbReference>
<name>U2V1L1_9ACTN</name>
<dbReference type="GO" id="GO:0043164">
    <property type="term" value="P:Gram-negative-bacterium-type cell wall biogenesis"/>
    <property type="evidence" value="ECO:0007669"/>
    <property type="project" value="TreeGrafter"/>
</dbReference>
<keyword evidence="1" id="KW-1133">Transmembrane helix</keyword>
<feature type="transmembrane region" description="Helical" evidence="1">
    <location>
        <begin position="32"/>
        <end position="50"/>
    </location>
</feature>
<keyword evidence="1" id="KW-0812">Transmembrane</keyword>
<evidence type="ECO:0000313" key="4">
    <source>
        <dbReference type="Proteomes" id="UP000016638"/>
    </source>
</evidence>
<keyword evidence="4" id="KW-1185">Reference proteome</keyword>
<comment type="caution">
    <text evidence="3">The sequence shown here is derived from an EMBL/GenBank/DDBJ whole genome shotgun (WGS) entry which is preliminary data.</text>
</comment>
<dbReference type="RefSeq" id="WP_021727040.1">
    <property type="nucleotide sequence ID" value="NZ_AWEZ01000064.1"/>
</dbReference>
<keyword evidence="1" id="KW-0472">Membrane</keyword>
<evidence type="ECO:0000259" key="2">
    <source>
        <dbReference type="Pfam" id="PF02698"/>
    </source>
</evidence>
<gene>
    <name evidence="3" type="ORF">HMPREF1316_1370</name>
</gene>
<evidence type="ECO:0000256" key="1">
    <source>
        <dbReference type="SAM" id="Phobius"/>
    </source>
</evidence>
<dbReference type="PATRIC" id="fig|1125712.3.peg.2135"/>